<evidence type="ECO:0000313" key="6">
    <source>
        <dbReference type="EMBL" id="GAA1845136.1"/>
    </source>
</evidence>
<feature type="active site" description="Nucleophile" evidence="2">
    <location>
        <position position="181"/>
    </location>
</feature>
<organism evidence="6 7">
    <name type="scientific">Agromyces salentinus</name>
    <dbReference type="NCBI Taxonomy" id="269421"/>
    <lineage>
        <taxon>Bacteria</taxon>
        <taxon>Bacillati</taxon>
        <taxon>Actinomycetota</taxon>
        <taxon>Actinomycetes</taxon>
        <taxon>Micrococcales</taxon>
        <taxon>Microbacteriaceae</taxon>
        <taxon>Agromyces</taxon>
    </lineage>
</organism>
<reference evidence="6 7" key="1">
    <citation type="journal article" date="2019" name="Int. J. Syst. Evol. Microbiol.">
        <title>The Global Catalogue of Microorganisms (GCM) 10K type strain sequencing project: providing services to taxonomists for standard genome sequencing and annotation.</title>
        <authorList>
            <consortium name="The Broad Institute Genomics Platform"/>
            <consortium name="The Broad Institute Genome Sequencing Center for Infectious Disease"/>
            <person name="Wu L."/>
            <person name="Ma J."/>
        </authorList>
    </citation>
    <scope>NUCLEOTIDE SEQUENCE [LARGE SCALE GENOMIC DNA]</scope>
    <source>
        <strain evidence="6 7">JCM 14323</strain>
    </source>
</reference>
<proteinExistence type="predicted"/>
<feature type="compositionally biased region" description="Low complexity" evidence="3">
    <location>
        <begin position="1302"/>
        <end position="1313"/>
    </location>
</feature>
<keyword evidence="4" id="KW-1133">Transmembrane helix</keyword>
<feature type="active site" description="Proton acceptor" evidence="2">
    <location>
        <position position="389"/>
    </location>
</feature>
<keyword evidence="4" id="KW-0812">Transmembrane</keyword>
<feature type="compositionally biased region" description="Low complexity" evidence="3">
    <location>
        <begin position="1321"/>
        <end position="1336"/>
    </location>
</feature>
<dbReference type="Gene3D" id="3.40.1090.10">
    <property type="entry name" value="Cytosolic phospholipase A2 catalytic domain"/>
    <property type="match status" value="1"/>
</dbReference>
<keyword evidence="7" id="KW-1185">Reference proteome</keyword>
<protein>
    <recommendedName>
        <fullName evidence="5">PNPLA domain-containing protein</fullName>
    </recommendedName>
</protein>
<evidence type="ECO:0000256" key="3">
    <source>
        <dbReference type="SAM" id="MobiDB-lite"/>
    </source>
</evidence>
<dbReference type="InterPro" id="IPR024282">
    <property type="entry name" value="DUF3376"/>
</dbReference>
<evidence type="ECO:0000313" key="7">
    <source>
        <dbReference type="Proteomes" id="UP001501746"/>
    </source>
</evidence>
<accession>A0ABN2N2E8</accession>
<dbReference type="EMBL" id="BAAANK010000011">
    <property type="protein sequence ID" value="GAA1845136.1"/>
    <property type="molecule type" value="Genomic_DNA"/>
</dbReference>
<dbReference type="Pfam" id="PF01734">
    <property type="entry name" value="Patatin"/>
    <property type="match status" value="1"/>
</dbReference>
<dbReference type="InterPro" id="IPR002641">
    <property type="entry name" value="PNPLA_dom"/>
</dbReference>
<dbReference type="PROSITE" id="PS51635">
    <property type="entry name" value="PNPLA"/>
    <property type="match status" value="1"/>
</dbReference>
<dbReference type="SUPFAM" id="SSF52151">
    <property type="entry name" value="FabD/lysophospholipase-like"/>
    <property type="match status" value="1"/>
</dbReference>
<comment type="caution">
    <text evidence="6">The sequence shown here is derived from an EMBL/GenBank/DDBJ whole genome shotgun (WGS) entry which is preliminary data.</text>
</comment>
<gene>
    <name evidence="6" type="ORF">GCM10009750_34360</name>
</gene>
<dbReference type="Pfam" id="PF11856">
    <property type="entry name" value="DUF3376"/>
    <property type="match status" value="1"/>
</dbReference>
<evidence type="ECO:0000256" key="2">
    <source>
        <dbReference type="PROSITE-ProRule" id="PRU01161"/>
    </source>
</evidence>
<feature type="transmembrane region" description="Helical" evidence="4">
    <location>
        <begin position="1197"/>
        <end position="1220"/>
    </location>
</feature>
<keyword evidence="2" id="KW-0442">Lipid degradation</keyword>
<evidence type="ECO:0000256" key="4">
    <source>
        <dbReference type="SAM" id="Phobius"/>
    </source>
</evidence>
<dbReference type="RefSeq" id="WP_170297063.1">
    <property type="nucleotide sequence ID" value="NZ_BAAANK010000011.1"/>
</dbReference>
<sequence length="1336" mass="143513">MSESPHDYVLLHLEPPSSTAPAERTYGRFPDRHGRDLAPDAAVEAFTGAPDAAEDPNPRVFLPRGASPYHARGLRIALAMKGGVSLAVWIGGAIAELDILRRIRIFRLEGDATPRALLIHPSTVTTRGRDGGDDGGAEAAEAAHAAAVAESSLLARADRYARLLSDRGYDRVEFDVLAGASAGGLNAVMYAVAQRAGVGLEGILGTWLTTGSAWGLLQTGKPGAFDSVLRGDEYFWVELAEALERIATGHVRGDADGGSPPTNPPHPALAAPHVVVDLSATLIDAKDTTERSTAEGHAHFRFVGTDHDDVEDRGIPGRGADPEGRDIAYARLAYAARSTSSFPGAFEPALIYSDSEPLKQRDRSSPPDMRNVFSAHRQDGWSHPFRVVDGGVLDNIPIDRALRAVRNIPANEHVNRALVYLDPSPKESSRWRLRATEYKGPAPELPADPKTTRSDPLSRFTFAVLSAVRKRSGAESGEDEIDAVYEERTKALVRKGREEMLAVRLDARTTAGEDPASAVSSLAAFARLRSTTDAEFLGMVFSRPGEWTLGTNLDGRRPRRALDRTSIGRFERALRAALDDLSRGEPVGDVPADAVSRGAQTLVDAAFCTLAWVRAIEDQSFRATSLHALDAALAQTPGTATTTRAVLRERLYRVLRQARDLRDDAVDRTLDEIDRIPAFEVPIGNGHVGRLVSTWLEENADRQRLRDELWLGLDEIVEWLQHASAVVAASGRGRWDETPWHRMPPAGTRLPATDLPLIFAGSGMPTASSTVRFHRIGSDTQPADVAGYRTLLDAQILEGYRAALAKTDRELDDDTVSRLLDERELRSSSKLAGLRVANFAGFLSAEWRRNDWWWGRLDAAAGIVELLESMEPAPQVESPSADNLDPVHEALLRELDASDERPYARRVASGGEPADADAVRARMVRGTQDLESLGSGYRVALASRVVRVASPALVRESGLLSPTRVSQWLLRPVLVLAPAILSPPRLMLAAIILVCGLMLALRELTGDLSTSSALARSWGWATAATVVAALIAGIRLLGGRSAHRKRRAAVDKVTNTEDRARRVIDLAERRARAPRAILVALTAVLVVVFGWTSLAFGLWTLPFWVALAALVTVTEIANHQLQTVASARRSRPGRWILLGALGLLALSATAFLPMLALDPLAAQLPSPWGSIAWRVIASALVVAGLALTLLSQALRPLHLAVVTLVTVIATVATVTLSTWLASLDDVRVAAADAATVVIESGVTGIQAWIGFVVAAWVAGTVLWWAPWFRGAETGADAMPDDRVYDLDPGSLVRTGASRRRSTTAATAPAAPTTGPTPIPEPATAGAQPAAPTPTGG</sequence>
<feature type="transmembrane region" description="Helical" evidence="4">
    <location>
        <begin position="1017"/>
        <end position="1037"/>
    </location>
</feature>
<feature type="region of interest" description="Disordered" evidence="3">
    <location>
        <begin position="1293"/>
        <end position="1336"/>
    </location>
</feature>
<feature type="short sequence motif" description="DGA/G" evidence="2">
    <location>
        <begin position="389"/>
        <end position="391"/>
    </location>
</feature>
<keyword evidence="4" id="KW-0472">Membrane</keyword>
<feature type="transmembrane region" description="Helical" evidence="4">
    <location>
        <begin position="1245"/>
        <end position="1265"/>
    </location>
</feature>
<feature type="domain" description="PNPLA" evidence="5">
    <location>
        <begin position="78"/>
        <end position="402"/>
    </location>
</feature>
<feature type="transmembrane region" description="Helical" evidence="4">
    <location>
        <begin position="1103"/>
        <end position="1121"/>
    </location>
</feature>
<keyword evidence="1 2" id="KW-0443">Lipid metabolism</keyword>
<evidence type="ECO:0000256" key="1">
    <source>
        <dbReference type="ARBA" id="ARBA00023098"/>
    </source>
</evidence>
<comment type="caution">
    <text evidence="2">Lacks conserved residue(s) required for the propagation of feature annotation.</text>
</comment>
<keyword evidence="2" id="KW-0378">Hydrolase</keyword>
<feature type="transmembrane region" description="Helical" evidence="4">
    <location>
        <begin position="1171"/>
        <end position="1190"/>
    </location>
</feature>
<evidence type="ECO:0000259" key="5">
    <source>
        <dbReference type="PROSITE" id="PS51635"/>
    </source>
</evidence>
<feature type="transmembrane region" description="Helical" evidence="4">
    <location>
        <begin position="1076"/>
        <end position="1097"/>
    </location>
</feature>
<dbReference type="Proteomes" id="UP001501746">
    <property type="component" value="Unassembled WGS sequence"/>
</dbReference>
<feature type="short sequence motif" description="GXSXG" evidence="2">
    <location>
        <begin position="179"/>
        <end position="183"/>
    </location>
</feature>
<dbReference type="InterPro" id="IPR016035">
    <property type="entry name" value="Acyl_Trfase/lysoPLipase"/>
</dbReference>
<name>A0ABN2N2E8_9MICO</name>
<feature type="transmembrane region" description="Helical" evidence="4">
    <location>
        <begin position="1133"/>
        <end position="1156"/>
    </location>
</feature>